<evidence type="ECO:0000313" key="2">
    <source>
        <dbReference type="Proteomes" id="UP000585474"/>
    </source>
</evidence>
<protein>
    <submittedName>
        <fullName evidence="1">Uncharacterized protein</fullName>
    </submittedName>
</protein>
<dbReference type="PANTHER" id="PTHR47017:SF1">
    <property type="entry name" value="ACYL-COA"/>
    <property type="match status" value="1"/>
</dbReference>
<dbReference type="PANTHER" id="PTHR47017">
    <property type="entry name" value="ACYL-COA"/>
    <property type="match status" value="1"/>
</dbReference>
<gene>
    <name evidence="1" type="ORF">Acr_21g0001440</name>
</gene>
<dbReference type="EMBL" id="BJWL01000021">
    <property type="protein sequence ID" value="GFZ09545.1"/>
    <property type="molecule type" value="Genomic_DNA"/>
</dbReference>
<reference evidence="1 2" key="1">
    <citation type="submission" date="2019-07" db="EMBL/GenBank/DDBJ databases">
        <title>De Novo Assembly of kiwifruit Actinidia rufa.</title>
        <authorList>
            <person name="Sugita-Konishi S."/>
            <person name="Sato K."/>
            <person name="Mori E."/>
            <person name="Abe Y."/>
            <person name="Kisaki G."/>
            <person name="Hamano K."/>
            <person name="Suezawa K."/>
            <person name="Otani M."/>
            <person name="Fukuda T."/>
            <person name="Manabe T."/>
            <person name="Gomi K."/>
            <person name="Tabuchi M."/>
            <person name="Akimitsu K."/>
            <person name="Kataoka I."/>
        </authorList>
    </citation>
    <scope>NUCLEOTIDE SEQUENCE [LARGE SCALE GENOMIC DNA]</scope>
    <source>
        <strain evidence="2">cv. Fuchu</strain>
    </source>
</reference>
<sequence length="155" mass="17355">MDWGSSWLRIKWTRFRHTGKHNLKYKQEQKQVAVSAILVSVGRSKRTRINALFWRPRKAVEPPDTSLSLRHFTLTGSGSEGVPASSGKPQKILVSAVSSISEVRSDEWDACNLDSTGPKKFNPFLTHGFLSSLEESGSAVKVSCYRFSTIPKLNF</sequence>
<proteinExistence type="predicted"/>
<dbReference type="OrthoDB" id="1946at2759"/>
<evidence type="ECO:0000313" key="1">
    <source>
        <dbReference type="EMBL" id="GFZ09545.1"/>
    </source>
</evidence>
<keyword evidence="2" id="KW-1185">Reference proteome</keyword>
<accession>A0A7J0GFK1</accession>
<comment type="caution">
    <text evidence="1">The sequence shown here is derived from an EMBL/GenBank/DDBJ whole genome shotgun (WGS) entry which is preliminary data.</text>
</comment>
<dbReference type="Proteomes" id="UP000585474">
    <property type="component" value="Unassembled WGS sequence"/>
</dbReference>
<organism evidence="1 2">
    <name type="scientific">Actinidia rufa</name>
    <dbReference type="NCBI Taxonomy" id="165716"/>
    <lineage>
        <taxon>Eukaryota</taxon>
        <taxon>Viridiplantae</taxon>
        <taxon>Streptophyta</taxon>
        <taxon>Embryophyta</taxon>
        <taxon>Tracheophyta</taxon>
        <taxon>Spermatophyta</taxon>
        <taxon>Magnoliopsida</taxon>
        <taxon>eudicotyledons</taxon>
        <taxon>Gunneridae</taxon>
        <taxon>Pentapetalae</taxon>
        <taxon>asterids</taxon>
        <taxon>Ericales</taxon>
        <taxon>Actinidiaceae</taxon>
        <taxon>Actinidia</taxon>
    </lineage>
</organism>
<name>A0A7J0GFK1_9ERIC</name>
<dbReference type="AlphaFoldDB" id="A0A7J0GFK1"/>